<dbReference type="Proteomes" id="UP001173802">
    <property type="component" value="Unassembled WGS sequence"/>
</dbReference>
<protein>
    <submittedName>
        <fullName evidence="1">Uncharacterized protein</fullName>
    </submittedName>
</protein>
<accession>A0ACC6FPL5</accession>
<organism evidence="1 2">
    <name type="scientific">Helicobacter zhangjianzhongii</name>
    <dbReference type="NCBI Taxonomy" id="2974574"/>
    <lineage>
        <taxon>Bacteria</taxon>
        <taxon>Pseudomonadati</taxon>
        <taxon>Campylobacterota</taxon>
        <taxon>Epsilonproteobacteria</taxon>
        <taxon>Campylobacterales</taxon>
        <taxon>Helicobacteraceae</taxon>
        <taxon>Helicobacter</taxon>
    </lineage>
</organism>
<proteinExistence type="predicted"/>
<comment type="caution">
    <text evidence="1">The sequence shown here is derived from an EMBL/GenBank/DDBJ whole genome shotgun (WGS) entry which is preliminary data.</text>
</comment>
<name>A0ACC6FPL5_9HELI</name>
<evidence type="ECO:0000313" key="1">
    <source>
        <dbReference type="EMBL" id="MDL0081146.1"/>
    </source>
</evidence>
<reference evidence="1 2" key="1">
    <citation type="journal article" date="2023" name="Microorganisms">
        <title>Isolation and Genomic Characteristics of Cat-Borne Campylobacter felis sp. nov. and Sheep-Borne Campylobacter ovis sp. nov.</title>
        <authorList>
            <person name="Wang H."/>
            <person name="Li Y."/>
            <person name="Gu Y."/>
            <person name="Zhou G."/>
            <person name="Chen X."/>
            <person name="Zhang X."/>
            <person name="Shao Z."/>
            <person name="Zhang J."/>
            <person name="Zhang M."/>
        </authorList>
    </citation>
    <scope>NUCLEOTIDE SEQUENCE [LARGE SCALE GENOMIC DNA]</scope>
    <source>
        <strain evidence="1 2">XJK30-2</strain>
    </source>
</reference>
<dbReference type="EMBL" id="JANURN010000001">
    <property type="protein sequence ID" value="MDL0081146.1"/>
    <property type="molecule type" value="Genomic_DNA"/>
</dbReference>
<keyword evidence="2" id="KW-1185">Reference proteome</keyword>
<evidence type="ECO:0000313" key="2">
    <source>
        <dbReference type="Proteomes" id="UP001173802"/>
    </source>
</evidence>
<sequence length="52" mass="5725">MDSSHTNLDPCHSSEVSHQVDSMDRHAAHAARDDGKKVDSNNNAQKCLESTF</sequence>
<gene>
    <name evidence="1" type="ORF">NYG90_00350</name>
</gene>